<comment type="caution">
    <text evidence="2">The sequence shown here is derived from an EMBL/GenBank/DDBJ whole genome shotgun (WGS) entry which is preliminary data.</text>
</comment>
<evidence type="ECO:0000313" key="3">
    <source>
        <dbReference type="Proteomes" id="UP001431775"/>
    </source>
</evidence>
<keyword evidence="2" id="KW-0489">Methyltransferase</keyword>
<accession>A0ABT6Q736</accession>
<gene>
    <name evidence="2" type="ORF">QJV33_05310</name>
</gene>
<reference evidence="2" key="1">
    <citation type="submission" date="2023-05" db="EMBL/GenBank/DDBJ databases">
        <title>Whole genome sequence of Commensalibacter sp.</title>
        <authorList>
            <person name="Charoenyingcharoen P."/>
            <person name="Yukphan P."/>
        </authorList>
    </citation>
    <scope>NUCLEOTIDE SEQUENCE</scope>
    <source>
        <strain evidence="2">TBRC 10068</strain>
    </source>
</reference>
<keyword evidence="2" id="KW-0808">Transferase</keyword>
<proteinExistence type="predicted"/>
<dbReference type="Proteomes" id="UP001431775">
    <property type="component" value="Unassembled WGS sequence"/>
</dbReference>
<evidence type="ECO:0000256" key="1">
    <source>
        <dbReference type="SAM" id="Coils"/>
    </source>
</evidence>
<dbReference type="RefSeq" id="WP_281462338.1">
    <property type="nucleotide sequence ID" value="NZ_JASBAN010000001.1"/>
</dbReference>
<dbReference type="EMBL" id="JASBAN010000001">
    <property type="protein sequence ID" value="MDI2112705.1"/>
    <property type="molecule type" value="Genomic_DNA"/>
</dbReference>
<name>A0ABT6Q736_9PROT</name>
<sequence length="331" mass="38905">MVSFLEKRHRSLRNGIHFGQDRCLEIGALVDPVLRRQDGNVFYADHLSTDNLKKQFSWDPDFKFDQLVDVDFVWDNHQPFKECVNGSFDYVVASHVGEHVPNLIGWIDQISQVLTPNGQLRLALPDGRYSFDMKRQTSKLSDLLAAWMKKSYCPETHLVLDFALNKVDDQLVEEMHHRYVQDFDASDLPSQFPFHEVLQWGERTLDPTHYEDVHCWVFSLNLFAKFMIVLTEHDILKVACAGWHEIDPPHSYEFMVFMTPEMDKEKRVTSWKKAYSQTKTNLVFSYSQDLEAITQLQQENIQLREELRSMYASSSWRITALLRAIVKWLRK</sequence>
<dbReference type="SUPFAM" id="SSF53335">
    <property type="entry name" value="S-adenosyl-L-methionine-dependent methyltransferases"/>
    <property type="match status" value="1"/>
</dbReference>
<dbReference type="InterPro" id="IPR029063">
    <property type="entry name" value="SAM-dependent_MTases_sf"/>
</dbReference>
<evidence type="ECO:0000313" key="2">
    <source>
        <dbReference type="EMBL" id="MDI2112705.1"/>
    </source>
</evidence>
<dbReference type="GO" id="GO:0032259">
    <property type="term" value="P:methylation"/>
    <property type="evidence" value="ECO:0007669"/>
    <property type="project" value="UniProtKB-KW"/>
</dbReference>
<protein>
    <submittedName>
        <fullName evidence="2">Methyltransferase domain-containing protein</fullName>
    </submittedName>
</protein>
<organism evidence="2 3">
    <name type="scientific">Commensalibacter nepenthis</name>
    <dbReference type="NCBI Taxonomy" id="3043872"/>
    <lineage>
        <taxon>Bacteria</taxon>
        <taxon>Pseudomonadati</taxon>
        <taxon>Pseudomonadota</taxon>
        <taxon>Alphaproteobacteria</taxon>
        <taxon>Acetobacterales</taxon>
        <taxon>Acetobacteraceae</taxon>
    </lineage>
</organism>
<dbReference type="Pfam" id="PF13489">
    <property type="entry name" value="Methyltransf_23"/>
    <property type="match status" value="1"/>
</dbReference>
<keyword evidence="3" id="KW-1185">Reference proteome</keyword>
<feature type="coiled-coil region" evidence="1">
    <location>
        <begin position="286"/>
        <end position="313"/>
    </location>
</feature>
<keyword evidence="1" id="KW-0175">Coiled coil</keyword>
<dbReference type="GO" id="GO:0008168">
    <property type="term" value="F:methyltransferase activity"/>
    <property type="evidence" value="ECO:0007669"/>
    <property type="project" value="UniProtKB-KW"/>
</dbReference>
<dbReference type="Gene3D" id="3.40.50.150">
    <property type="entry name" value="Vaccinia Virus protein VP39"/>
    <property type="match status" value="1"/>
</dbReference>